<keyword evidence="5" id="KW-0378">Hydrolase</keyword>
<protein>
    <submittedName>
        <fullName evidence="11">Glycosyltransferase</fullName>
    </submittedName>
</protein>
<dbReference type="NCBIfam" id="TIGR04178">
    <property type="entry name" value="exo_archaeo"/>
    <property type="match status" value="1"/>
</dbReference>
<organism evidence="11 12">
    <name type="scientific">Pedobacter frigidisoli</name>
    <dbReference type="NCBI Taxonomy" id="2530455"/>
    <lineage>
        <taxon>Bacteria</taxon>
        <taxon>Pseudomonadati</taxon>
        <taxon>Bacteroidota</taxon>
        <taxon>Sphingobacteriia</taxon>
        <taxon>Sphingobacteriales</taxon>
        <taxon>Sphingobacteriaceae</taxon>
        <taxon>Pedobacter</taxon>
    </lineage>
</organism>
<sequence length="483" mass="56910">MNKTFSFIILTYNEEIHLPRLLESIKGLDAQIFILDSGSSDDTLKVAADFGAQVRTNPFVNHPKQWDFAIKNFAIQTPWTIGLDADQIVTPSLYRMLEEFDDLAYSDVNGIYFNRKNYFQGHWIRYGGYYPIYLLKMFRTGIGYSDLNENMDHRFIVSGKTTIWKNGHILEENLKENDIEFWYSKHRRYSDLIAQEEIEREQKLRMQSIRPNLWGSPDEKKAWLKSLWRRLPLGLRPYLYFGYRMTFKLGIFDGKKGRHFHYLQGLWFRLLVDKKIGSLRKQQKSDMTEVVNQKKTADKRALRFVIILFALYVIFSQGNLFMNSVLSPSGHYYSSYLSENLNYVQWLRSAIIIPSVWLIKLSGFYAIHNEMDILVINGPHMRINYSCLGLGVMSFLIAFVIAFPQRMTSKLKMIFLGIAVIYLLNVSRITIIGIILSEFKSQRNNFKYHHEAFNIIVYICVFALLYFWIKRDIKKDLTTYNLK</sequence>
<dbReference type="RefSeq" id="WP_131559976.1">
    <property type="nucleotide sequence ID" value="NZ_SJSN01000010.1"/>
</dbReference>
<dbReference type="AlphaFoldDB" id="A0A4R0NZ49"/>
<evidence type="ECO:0000313" key="12">
    <source>
        <dbReference type="Proteomes" id="UP000291485"/>
    </source>
</evidence>
<evidence type="ECO:0000313" key="11">
    <source>
        <dbReference type="EMBL" id="TCD07711.1"/>
    </source>
</evidence>
<keyword evidence="2" id="KW-1003">Cell membrane</keyword>
<feature type="transmembrane region" description="Helical" evidence="9">
    <location>
        <begin position="304"/>
        <end position="326"/>
    </location>
</feature>
<dbReference type="Gene3D" id="3.90.550.10">
    <property type="entry name" value="Spore Coat Polysaccharide Biosynthesis Protein SpsA, Chain A"/>
    <property type="match status" value="1"/>
</dbReference>
<dbReference type="GO" id="GO:0008233">
    <property type="term" value="F:peptidase activity"/>
    <property type="evidence" value="ECO:0007669"/>
    <property type="project" value="UniProtKB-KW"/>
</dbReference>
<gene>
    <name evidence="11" type="ORF">EZ449_14355</name>
</gene>
<keyword evidence="3" id="KW-0645">Protease</keyword>
<evidence type="ECO:0000256" key="6">
    <source>
        <dbReference type="ARBA" id="ARBA00022989"/>
    </source>
</evidence>
<evidence type="ECO:0000256" key="4">
    <source>
        <dbReference type="ARBA" id="ARBA00022692"/>
    </source>
</evidence>
<evidence type="ECO:0000256" key="8">
    <source>
        <dbReference type="ARBA" id="ARBA00038494"/>
    </source>
</evidence>
<dbReference type="InterPro" id="IPR026392">
    <property type="entry name" value="Exo/Archaeosortase_dom"/>
</dbReference>
<dbReference type="Pfam" id="PF09721">
    <property type="entry name" value="Exosortase_EpsH"/>
    <property type="match status" value="1"/>
</dbReference>
<dbReference type="PANTHER" id="PTHR43630">
    <property type="entry name" value="POLY-BETA-1,6-N-ACETYL-D-GLUCOSAMINE SYNTHASE"/>
    <property type="match status" value="1"/>
</dbReference>
<keyword evidence="12" id="KW-1185">Reference proteome</keyword>
<dbReference type="Pfam" id="PF00535">
    <property type="entry name" value="Glycos_transf_2"/>
    <property type="match status" value="1"/>
</dbReference>
<comment type="similarity">
    <text evidence="8">Belongs to the glycosyltransferase 2 family. WaaE/KdtX subfamily.</text>
</comment>
<dbReference type="GO" id="GO:0016740">
    <property type="term" value="F:transferase activity"/>
    <property type="evidence" value="ECO:0007669"/>
    <property type="project" value="UniProtKB-KW"/>
</dbReference>
<evidence type="ECO:0000256" key="2">
    <source>
        <dbReference type="ARBA" id="ARBA00022475"/>
    </source>
</evidence>
<dbReference type="InterPro" id="IPR019127">
    <property type="entry name" value="Exosortase"/>
</dbReference>
<evidence type="ECO:0000259" key="10">
    <source>
        <dbReference type="Pfam" id="PF00535"/>
    </source>
</evidence>
<dbReference type="InterPro" id="IPR029044">
    <property type="entry name" value="Nucleotide-diphossugar_trans"/>
</dbReference>
<accession>A0A4R0NZ49</accession>
<evidence type="ECO:0000256" key="1">
    <source>
        <dbReference type="ARBA" id="ARBA00004651"/>
    </source>
</evidence>
<dbReference type="NCBIfam" id="NF046083">
    <property type="entry name" value="exosort_XrtY"/>
    <property type="match status" value="1"/>
</dbReference>
<dbReference type="GO" id="GO:0006508">
    <property type="term" value="P:proteolysis"/>
    <property type="evidence" value="ECO:0007669"/>
    <property type="project" value="UniProtKB-KW"/>
</dbReference>
<dbReference type="OrthoDB" id="9815923at2"/>
<dbReference type="EMBL" id="SJSN01000010">
    <property type="protein sequence ID" value="TCD07711.1"/>
    <property type="molecule type" value="Genomic_DNA"/>
</dbReference>
<dbReference type="Proteomes" id="UP000291485">
    <property type="component" value="Unassembled WGS sequence"/>
</dbReference>
<comment type="caution">
    <text evidence="11">The sequence shown here is derived from an EMBL/GenBank/DDBJ whole genome shotgun (WGS) entry which is preliminary data.</text>
</comment>
<dbReference type="InterPro" id="IPR001173">
    <property type="entry name" value="Glyco_trans_2-like"/>
</dbReference>
<keyword evidence="4 9" id="KW-0812">Transmembrane</keyword>
<name>A0A4R0NZ49_9SPHI</name>
<evidence type="ECO:0000256" key="7">
    <source>
        <dbReference type="ARBA" id="ARBA00023136"/>
    </source>
</evidence>
<feature type="transmembrane region" description="Helical" evidence="9">
    <location>
        <begin position="413"/>
        <end position="436"/>
    </location>
</feature>
<evidence type="ECO:0000256" key="9">
    <source>
        <dbReference type="SAM" id="Phobius"/>
    </source>
</evidence>
<feature type="transmembrane region" description="Helical" evidence="9">
    <location>
        <begin position="387"/>
        <end position="407"/>
    </location>
</feature>
<keyword evidence="7 9" id="KW-0472">Membrane</keyword>
<evidence type="ECO:0000256" key="3">
    <source>
        <dbReference type="ARBA" id="ARBA00022670"/>
    </source>
</evidence>
<dbReference type="PANTHER" id="PTHR43630:SF2">
    <property type="entry name" value="GLYCOSYLTRANSFERASE"/>
    <property type="match status" value="1"/>
</dbReference>
<keyword evidence="11" id="KW-0808">Transferase</keyword>
<dbReference type="GO" id="GO:0005886">
    <property type="term" value="C:plasma membrane"/>
    <property type="evidence" value="ECO:0007669"/>
    <property type="project" value="UniProtKB-SubCell"/>
</dbReference>
<dbReference type="CDD" id="cd02511">
    <property type="entry name" value="Beta4Glucosyltransferase"/>
    <property type="match status" value="1"/>
</dbReference>
<reference evidence="11 12" key="1">
    <citation type="submission" date="2019-02" db="EMBL/GenBank/DDBJ databases">
        <title>Pedobacter sp. RP-3-11 sp. nov., isolated from Arctic soil.</title>
        <authorList>
            <person name="Dahal R.H."/>
        </authorList>
    </citation>
    <scope>NUCLEOTIDE SEQUENCE [LARGE SCALE GENOMIC DNA]</scope>
    <source>
        <strain evidence="11 12">RP-3-11</strain>
    </source>
</reference>
<feature type="transmembrane region" description="Helical" evidence="9">
    <location>
        <begin position="448"/>
        <end position="469"/>
    </location>
</feature>
<comment type="subcellular location">
    <subcellularLocation>
        <location evidence="1">Cell membrane</location>
        <topology evidence="1">Multi-pass membrane protein</topology>
    </subcellularLocation>
</comment>
<keyword evidence="6 9" id="KW-1133">Transmembrane helix</keyword>
<evidence type="ECO:0000256" key="5">
    <source>
        <dbReference type="ARBA" id="ARBA00022801"/>
    </source>
</evidence>
<dbReference type="SUPFAM" id="SSF53448">
    <property type="entry name" value="Nucleotide-diphospho-sugar transferases"/>
    <property type="match status" value="1"/>
</dbReference>
<proteinExistence type="inferred from homology"/>
<feature type="domain" description="Glycosyltransferase 2-like" evidence="10">
    <location>
        <begin position="6"/>
        <end position="121"/>
    </location>
</feature>
<feature type="transmembrane region" description="Helical" evidence="9">
    <location>
        <begin position="346"/>
        <end position="367"/>
    </location>
</feature>